<evidence type="ECO:0000256" key="1">
    <source>
        <dbReference type="ARBA" id="ARBA00004613"/>
    </source>
</evidence>
<keyword evidence="4 18" id="KW-0732">Signal</keyword>
<dbReference type="AlphaFoldDB" id="A0A9N9LBI8"/>
<keyword evidence="7" id="KW-0119">Carbohydrate metabolism</keyword>
<dbReference type="GO" id="GO:0046557">
    <property type="term" value="F:glucan endo-1,6-beta-glucosidase activity"/>
    <property type="evidence" value="ECO:0007669"/>
    <property type="project" value="UniProtKB-EC"/>
</dbReference>
<dbReference type="Proteomes" id="UP000696280">
    <property type="component" value="Unassembled WGS sequence"/>
</dbReference>
<evidence type="ECO:0000256" key="6">
    <source>
        <dbReference type="ARBA" id="ARBA00023180"/>
    </source>
</evidence>
<dbReference type="GO" id="GO:0009251">
    <property type="term" value="P:glucan catabolic process"/>
    <property type="evidence" value="ECO:0007669"/>
    <property type="project" value="TreeGrafter"/>
</dbReference>
<evidence type="ECO:0000256" key="4">
    <source>
        <dbReference type="ARBA" id="ARBA00022729"/>
    </source>
</evidence>
<evidence type="ECO:0000313" key="21">
    <source>
        <dbReference type="Proteomes" id="UP000696280"/>
    </source>
</evidence>
<dbReference type="InterPro" id="IPR001547">
    <property type="entry name" value="Glyco_hydro_5"/>
</dbReference>
<evidence type="ECO:0000256" key="16">
    <source>
        <dbReference type="ARBA" id="ARBA00043257"/>
    </source>
</evidence>
<sequence>MLFSTYLPLFLALQVQAWMPGDIPITSSNGTNLFKSTSRGPNYLGVNHFSIDPKIRGVNLGSLFVFEPWMVSKTWASMGCGNYSTEFDCVVGLGQDAANKAFQGHWSTWITQKDIEEIVSVGLNTIRIPLGYWLVESLVWDNEFFPQGAFPYLERIVGWASDAGLYVVLDLHAAPGAQVTMNAFTGQNAIKANFYNTTNYDRAVVWLEWMTKVTHTNRNFRNVGMVQIINEPISWASNTTVGLVDYYYPKAYDAIRKVEKRLRVPKWRNLHIQAMNSLWGSGNFTQNITDPYYVAWDDHRYTKYDTSVAKSHEAYIKDGCTNSRERGVGETPTVVGEWSLSVPTDVEWDEYWNPYFNHSMNVEFYNKWFAAQLHSYEKTNGWIFWTWKNELGDYRWSYQESVIRGVIPVPPQDYDKSVCDGVQRPNRTTPRLNSTRVPVYPGHPPTLV</sequence>
<evidence type="ECO:0000256" key="9">
    <source>
        <dbReference type="ARBA" id="ARBA00023316"/>
    </source>
</evidence>
<evidence type="ECO:0000256" key="8">
    <source>
        <dbReference type="ARBA" id="ARBA00023295"/>
    </source>
</evidence>
<comment type="catalytic activity">
    <reaction evidence="11">
        <text>Random hydrolysis of (1-&gt;6)-linkages in (1-&gt;6)-beta-D-glucans.</text>
        <dbReference type="EC" id="3.2.1.75"/>
    </reaction>
</comment>
<evidence type="ECO:0000256" key="3">
    <source>
        <dbReference type="ARBA" id="ARBA00022525"/>
    </source>
</evidence>
<feature type="chain" id="PRO_5040312449" description="glucan endo-1,6-beta-glucosidase" evidence="18">
    <location>
        <begin position="18"/>
        <end position="448"/>
    </location>
</feature>
<dbReference type="PANTHER" id="PTHR31297:SF39">
    <property type="entry name" value="GLUCAN ENDO-1,6-BETA-GLUCOSIDASE B"/>
    <property type="match status" value="1"/>
</dbReference>
<dbReference type="EC" id="3.2.1.75" evidence="13"/>
<evidence type="ECO:0000256" key="5">
    <source>
        <dbReference type="ARBA" id="ARBA00022801"/>
    </source>
</evidence>
<comment type="subcellular location">
    <subcellularLocation>
        <location evidence="1">Secreted</location>
    </subcellularLocation>
</comment>
<dbReference type="SUPFAM" id="SSF51445">
    <property type="entry name" value="(Trans)glycosidases"/>
    <property type="match status" value="1"/>
</dbReference>
<dbReference type="EMBL" id="CAJVRL010000114">
    <property type="protein sequence ID" value="CAG8961548.1"/>
    <property type="molecule type" value="Genomic_DNA"/>
</dbReference>
<dbReference type="GO" id="GO:0071555">
    <property type="term" value="P:cell wall organization"/>
    <property type="evidence" value="ECO:0007669"/>
    <property type="project" value="UniProtKB-KW"/>
</dbReference>
<dbReference type="GO" id="GO:0009986">
    <property type="term" value="C:cell surface"/>
    <property type="evidence" value="ECO:0007669"/>
    <property type="project" value="TreeGrafter"/>
</dbReference>
<evidence type="ECO:0000259" key="19">
    <source>
        <dbReference type="Pfam" id="PF00150"/>
    </source>
</evidence>
<proteinExistence type="inferred from homology"/>
<organism evidence="20 21">
    <name type="scientific">Hymenoscyphus fraxineus</name>
    <dbReference type="NCBI Taxonomy" id="746836"/>
    <lineage>
        <taxon>Eukaryota</taxon>
        <taxon>Fungi</taxon>
        <taxon>Dikarya</taxon>
        <taxon>Ascomycota</taxon>
        <taxon>Pezizomycotina</taxon>
        <taxon>Leotiomycetes</taxon>
        <taxon>Helotiales</taxon>
        <taxon>Helotiaceae</taxon>
        <taxon>Hymenoscyphus</taxon>
    </lineage>
</organism>
<comment type="caution">
    <text evidence="20">The sequence shown here is derived from an EMBL/GenBank/DDBJ whole genome shotgun (WGS) entry which is preliminary data.</text>
</comment>
<evidence type="ECO:0000256" key="18">
    <source>
        <dbReference type="SAM" id="SignalP"/>
    </source>
</evidence>
<keyword evidence="10" id="KW-0624">Polysaccharide degradation</keyword>
<accession>A0A9N9LBI8</accession>
<dbReference type="Gene3D" id="3.20.20.80">
    <property type="entry name" value="Glycosidases"/>
    <property type="match status" value="1"/>
</dbReference>
<dbReference type="InterPro" id="IPR017853">
    <property type="entry name" value="GH"/>
</dbReference>
<evidence type="ECO:0000256" key="15">
    <source>
        <dbReference type="ARBA" id="ARBA00042025"/>
    </source>
</evidence>
<evidence type="ECO:0000313" key="20">
    <source>
        <dbReference type="EMBL" id="CAG8961548.1"/>
    </source>
</evidence>
<evidence type="ECO:0000256" key="2">
    <source>
        <dbReference type="ARBA" id="ARBA00005641"/>
    </source>
</evidence>
<feature type="signal peptide" evidence="18">
    <location>
        <begin position="1"/>
        <end position="17"/>
    </location>
</feature>
<dbReference type="InterPro" id="IPR050386">
    <property type="entry name" value="Glycosyl_hydrolase_5"/>
</dbReference>
<comment type="similarity">
    <text evidence="2 17">Belongs to the glycosyl hydrolase 5 (cellulase A) family.</text>
</comment>
<reference evidence="20" key="1">
    <citation type="submission" date="2021-07" db="EMBL/GenBank/DDBJ databases">
        <authorList>
            <person name="Durling M."/>
        </authorList>
    </citation>
    <scope>NUCLEOTIDE SEQUENCE</scope>
</reference>
<keyword evidence="8 17" id="KW-0326">Glycosidase</keyword>
<dbReference type="GO" id="GO:0005576">
    <property type="term" value="C:extracellular region"/>
    <property type="evidence" value="ECO:0007669"/>
    <property type="project" value="UniProtKB-SubCell"/>
</dbReference>
<evidence type="ECO:0000256" key="11">
    <source>
        <dbReference type="ARBA" id="ARBA00036633"/>
    </source>
</evidence>
<evidence type="ECO:0000256" key="12">
    <source>
        <dbReference type="ARBA" id="ARBA00037628"/>
    </source>
</evidence>
<keyword evidence="3" id="KW-0964">Secreted</keyword>
<dbReference type="Pfam" id="PF00150">
    <property type="entry name" value="Cellulase"/>
    <property type="match status" value="1"/>
</dbReference>
<feature type="domain" description="Glycoside hydrolase family 5" evidence="19">
    <location>
        <begin position="98"/>
        <end position="389"/>
    </location>
</feature>
<evidence type="ECO:0000256" key="10">
    <source>
        <dbReference type="ARBA" id="ARBA00023326"/>
    </source>
</evidence>
<dbReference type="PANTHER" id="PTHR31297">
    <property type="entry name" value="GLUCAN ENDO-1,6-BETA-GLUCOSIDASE B"/>
    <property type="match status" value="1"/>
</dbReference>
<evidence type="ECO:0000256" key="14">
    <source>
        <dbReference type="ARBA" id="ARBA00041472"/>
    </source>
</evidence>
<dbReference type="OrthoDB" id="1887033at2759"/>
<keyword evidence="6" id="KW-0325">Glycoprotein</keyword>
<keyword evidence="21" id="KW-1185">Reference proteome</keyword>
<keyword evidence="9" id="KW-0961">Cell wall biogenesis/degradation</keyword>
<evidence type="ECO:0000256" key="7">
    <source>
        <dbReference type="ARBA" id="ARBA00023277"/>
    </source>
</evidence>
<name>A0A9N9LBI8_9HELO</name>
<evidence type="ECO:0000256" key="17">
    <source>
        <dbReference type="RuleBase" id="RU361153"/>
    </source>
</evidence>
<dbReference type="GO" id="GO:0004338">
    <property type="term" value="F:glucan exo-1,3-beta-glucosidase activity"/>
    <property type="evidence" value="ECO:0007669"/>
    <property type="project" value="TreeGrafter"/>
</dbReference>
<gene>
    <name evidence="20" type="ORF">HYFRA_00013966</name>
</gene>
<comment type="function">
    <text evidence="12">Beta-glucanases participate in the metabolism of beta-glucan, the main structural component of the cell wall. Acts on lutean, pustulan and 1,6-oligo-beta-D-glucosides.</text>
</comment>
<evidence type="ECO:0000256" key="13">
    <source>
        <dbReference type="ARBA" id="ARBA00038935"/>
    </source>
</evidence>
<keyword evidence="5 17" id="KW-0378">Hydrolase</keyword>
<protein>
    <recommendedName>
        <fullName evidence="13">glucan endo-1,6-beta-glucosidase</fullName>
        <ecNumber evidence="13">3.2.1.75</ecNumber>
    </recommendedName>
    <alternativeName>
        <fullName evidence="15">Beta-1,6-glucanase B</fullName>
    </alternativeName>
    <alternativeName>
        <fullName evidence="14">Endo-1,6-beta-D-glucanase B</fullName>
    </alternativeName>
    <alternativeName>
        <fullName evidence="16">Endo-1,6-beta-glucanase B</fullName>
    </alternativeName>
</protein>